<dbReference type="AlphaFoldDB" id="A0A5K7ZME5"/>
<name>A0A5K7ZME5_9BACT</name>
<dbReference type="Proteomes" id="UP000425960">
    <property type="component" value="Chromosome"/>
</dbReference>
<dbReference type="EMBL" id="AP021876">
    <property type="protein sequence ID" value="BBO80789.1"/>
    <property type="molecule type" value="Genomic_DNA"/>
</dbReference>
<evidence type="ECO:0000313" key="3">
    <source>
        <dbReference type="Proteomes" id="UP000425960"/>
    </source>
</evidence>
<dbReference type="RefSeq" id="WP_155321641.1">
    <property type="nucleotide sequence ID" value="NZ_AP021876.1"/>
</dbReference>
<reference evidence="2 3" key="1">
    <citation type="submission" date="2019-11" db="EMBL/GenBank/DDBJ databases">
        <title>Comparative genomics of hydrocarbon-degrading Desulfosarcina strains.</title>
        <authorList>
            <person name="Watanabe M."/>
            <person name="Kojima H."/>
            <person name="Fukui M."/>
        </authorList>
    </citation>
    <scope>NUCLEOTIDE SEQUENCE [LARGE SCALE GENOMIC DNA]</scope>
    <source>
        <strain evidence="2 3">28bB2T</strain>
    </source>
</reference>
<gene>
    <name evidence="2" type="ORF">DSCO28_13550</name>
</gene>
<evidence type="ECO:0000313" key="2">
    <source>
        <dbReference type="EMBL" id="BBO80789.1"/>
    </source>
</evidence>
<proteinExistence type="predicted"/>
<protein>
    <submittedName>
        <fullName evidence="2">Uncharacterized protein</fullName>
    </submittedName>
</protein>
<evidence type="ECO:0000256" key="1">
    <source>
        <dbReference type="SAM" id="MobiDB-lite"/>
    </source>
</evidence>
<sequence length="155" mass="18031">MPSWLTFNHIVYVSQVLGLERLSDEAKNKVQTSELSKEVQIQASRETEPEKQIEILKMASDGKKTVRDIRNQTRQGEVQKPDHNETFSQWTWRSKKGRFTVSVRFMEKHPSENKTNMVRDALEEAVNQISGKCRETGGELREQEARANENERISR</sequence>
<organism evidence="2 3">
    <name type="scientific">Desulfosarcina ovata subsp. sediminis</name>
    <dbReference type="NCBI Taxonomy" id="885957"/>
    <lineage>
        <taxon>Bacteria</taxon>
        <taxon>Pseudomonadati</taxon>
        <taxon>Thermodesulfobacteriota</taxon>
        <taxon>Desulfobacteria</taxon>
        <taxon>Desulfobacterales</taxon>
        <taxon>Desulfosarcinaceae</taxon>
        <taxon>Desulfosarcina</taxon>
    </lineage>
</organism>
<feature type="region of interest" description="Disordered" evidence="1">
    <location>
        <begin position="133"/>
        <end position="155"/>
    </location>
</feature>
<dbReference type="KEGG" id="dov:DSCO28_13550"/>
<accession>A0A5K7ZME5</accession>